<name>A0A7Z0BRE2_9GAMM</name>
<dbReference type="Pfam" id="PF02321">
    <property type="entry name" value="OEP"/>
    <property type="match status" value="2"/>
</dbReference>
<keyword evidence="3" id="KW-1134">Transmembrane beta strand</keyword>
<evidence type="ECO:0000313" key="10">
    <source>
        <dbReference type="Proteomes" id="UP000578688"/>
    </source>
</evidence>
<evidence type="ECO:0000313" key="9">
    <source>
        <dbReference type="EMBL" id="NYH74123.1"/>
    </source>
</evidence>
<evidence type="ECO:0000256" key="6">
    <source>
        <dbReference type="ARBA" id="ARBA00023237"/>
    </source>
</evidence>
<dbReference type="InterPro" id="IPR010131">
    <property type="entry name" value="MdtP/NodT-like"/>
</dbReference>
<protein>
    <submittedName>
        <fullName evidence="9">Cobalt-zinc-cadmium efflux system outer membrane protein</fullName>
    </submittedName>
</protein>
<reference evidence="9 10" key="1">
    <citation type="submission" date="2020-07" db="EMBL/GenBank/DDBJ databases">
        <title>Genomic analyses of the natural microbiome of Caenorhabditis elegans.</title>
        <authorList>
            <person name="Samuel B."/>
        </authorList>
    </citation>
    <scope>NUCLEOTIDE SEQUENCE [LARGE SCALE GENOMIC DNA]</scope>
    <source>
        <strain evidence="9 10">BIGb0408</strain>
    </source>
</reference>
<dbReference type="GO" id="GO:0016020">
    <property type="term" value="C:membrane"/>
    <property type="evidence" value="ECO:0007669"/>
    <property type="project" value="UniProtKB-SubCell"/>
</dbReference>
<evidence type="ECO:0000256" key="5">
    <source>
        <dbReference type="ARBA" id="ARBA00023139"/>
    </source>
</evidence>
<dbReference type="AlphaFoldDB" id="A0A7Z0BRE2"/>
<dbReference type="RefSeq" id="WP_179538832.1">
    <property type="nucleotide sequence ID" value="NZ_JACBYV010000001.1"/>
</dbReference>
<comment type="caution">
    <text evidence="9">The sequence shown here is derived from an EMBL/GenBank/DDBJ whole genome shotgun (WGS) entry which is preliminary data.</text>
</comment>
<feature type="signal peptide" evidence="8">
    <location>
        <begin position="1"/>
        <end position="18"/>
    </location>
</feature>
<keyword evidence="7" id="KW-0449">Lipoprotein</keyword>
<feature type="chain" id="PRO_5030721779" evidence="8">
    <location>
        <begin position="19"/>
        <end position="405"/>
    </location>
</feature>
<keyword evidence="10" id="KW-1185">Reference proteome</keyword>
<comment type="subcellular location">
    <subcellularLocation>
        <location evidence="1">Cell outer membrane</location>
    </subcellularLocation>
</comment>
<dbReference type="EMBL" id="JACBYV010000001">
    <property type="protein sequence ID" value="NYH74123.1"/>
    <property type="molecule type" value="Genomic_DNA"/>
</dbReference>
<evidence type="ECO:0000256" key="4">
    <source>
        <dbReference type="ARBA" id="ARBA00022692"/>
    </source>
</evidence>
<dbReference type="Gene3D" id="1.20.1600.10">
    <property type="entry name" value="Outer membrane efflux proteins (OEP)"/>
    <property type="match status" value="1"/>
</dbReference>
<evidence type="ECO:0000256" key="1">
    <source>
        <dbReference type="ARBA" id="ARBA00004442"/>
    </source>
</evidence>
<keyword evidence="8" id="KW-0732">Signal</keyword>
<sequence length="405" mass="44269">MTLVLAATAFLWVGQANARAAALTLPEALRLSQQNNPTLAAAGWELDISEAERRQAGLLPNPQLSWEVEDTRSDTRTTTVQLTQPIELGGKRGARVELAERGMDVAAVTVEQSRNALRADVIQAFYGALQAGMRVELANESREVAQRALGIAQGRVKAGKVSPIELTRARVQLAELQLESSRATRDQGIAKARLRLVLGEEQVADTLRLQGDATRIPELPPVARLLSALASSAELRSAKLAIEQQEASFALERTQRIPDLDVSLGSQYSAADRERVNLVGLSMPLPLFNRNQGNILAAARRADQSRDQRNATELRLRNEVATSADQWLMAKEEIRSFESMILPSAQSAVESTARGFEMGKFGFLDVLDAQRTLIQSRAQYIQALSAATESWVQLERILGDVTAVE</sequence>
<dbReference type="PANTHER" id="PTHR30203:SF24">
    <property type="entry name" value="BLR4935 PROTEIN"/>
    <property type="match status" value="1"/>
</dbReference>
<evidence type="ECO:0000256" key="3">
    <source>
        <dbReference type="ARBA" id="ARBA00022452"/>
    </source>
</evidence>
<dbReference type="GO" id="GO:0015562">
    <property type="term" value="F:efflux transmembrane transporter activity"/>
    <property type="evidence" value="ECO:0007669"/>
    <property type="project" value="InterPro"/>
</dbReference>
<dbReference type="Proteomes" id="UP000578688">
    <property type="component" value="Unassembled WGS sequence"/>
</dbReference>
<evidence type="ECO:0000256" key="7">
    <source>
        <dbReference type="ARBA" id="ARBA00023288"/>
    </source>
</evidence>
<dbReference type="InterPro" id="IPR003423">
    <property type="entry name" value="OMP_efflux"/>
</dbReference>
<organism evidence="9 10">
    <name type="scientific">Phytopseudomonas flavescens</name>
    <dbReference type="NCBI Taxonomy" id="29435"/>
    <lineage>
        <taxon>Bacteria</taxon>
        <taxon>Pseudomonadati</taxon>
        <taxon>Pseudomonadota</taxon>
        <taxon>Gammaproteobacteria</taxon>
        <taxon>Pseudomonadales</taxon>
        <taxon>Pseudomonadaceae</taxon>
        <taxon>Phytopseudomonas</taxon>
    </lineage>
</organism>
<keyword evidence="6" id="KW-0998">Cell outer membrane</keyword>
<dbReference type="SUPFAM" id="SSF56954">
    <property type="entry name" value="Outer membrane efflux proteins (OEP)"/>
    <property type="match status" value="1"/>
</dbReference>
<accession>A0A7Z0BRE2</accession>
<keyword evidence="5" id="KW-0564">Palmitate</keyword>
<keyword evidence="3" id="KW-0472">Membrane</keyword>
<dbReference type="PANTHER" id="PTHR30203">
    <property type="entry name" value="OUTER MEMBRANE CATION EFFLUX PROTEIN"/>
    <property type="match status" value="1"/>
</dbReference>
<keyword evidence="4" id="KW-0812">Transmembrane</keyword>
<gene>
    <name evidence="9" type="ORF">FHR27_002733</name>
</gene>
<evidence type="ECO:0000256" key="2">
    <source>
        <dbReference type="ARBA" id="ARBA00007613"/>
    </source>
</evidence>
<comment type="similarity">
    <text evidence="2">Belongs to the outer membrane factor (OMF) (TC 1.B.17) family.</text>
</comment>
<evidence type="ECO:0000256" key="8">
    <source>
        <dbReference type="SAM" id="SignalP"/>
    </source>
</evidence>
<proteinExistence type="inferred from homology"/>